<evidence type="ECO:0000256" key="3">
    <source>
        <dbReference type="ARBA" id="ARBA00008346"/>
    </source>
</evidence>
<comment type="similarity">
    <text evidence="3 10">Belongs to the PEPCase type 1 family.</text>
</comment>
<evidence type="ECO:0000256" key="4">
    <source>
        <dbReference type="ARBA" id="ARBA00012305"/>
    </source>
</evidence>
<evidence type="ECO:0000313" key="14">
    <source>
        <dbReference type="Proteomes" id="UP000189177"/>
    </source>
</evidence>
<dbReference type="InterPro" id="IPR033129">
    <property type="entry name" value="PEPCASE_His_AS"/>
</dbReference>
<accession>A0A1V2ZZ88</accession>
<dbReference type="InterPro" id="IPR015813">
    <property type="entry name" value="Pyrv/PenolPyrv_kinase-like_dom"/>
</dbReference>
<evidence type="ECO:0000256" key="6">
    <source>
        <dbReference type="ARBA" id="ARBA00022842"/>
    </source>
</evidence>
<comment type="catalytic activity">
    <reaction evidence="9 10">
        <text>oxaloacetate + phosphate = phosphoenolpyruvate + hydrogencarbonate</text>
        <dbReference type="Rhea" id="RHEA:28370"/>
        <dbReference type="ChEBI" id="CHEBI:16452"/>
        <dbReference type="ChEBI" id="CHEBI:17544"/>
        <dbReference type="ChEBI" id="CHEBI:43474"/>
        <dbReference type="ChEBI" id="CHEBI:58702"/>
        <dbReference type="EC" id="4.1.1.31"/>
    </reaction>
</comment>
<protein>
    <recommendedName>
        <fullName evidence="5 10">Phosphoenolpyruvate carboxylase</fullName>
        <shortName evidence="10">PEPC</shortName>
        <shortName evidence="10">PEPCase</shortName>
        <ecNumber evidence="4 10">4.1.1.31</ecNumber>
    </recommendedName>
</protein>
<dbReference type="SUPFAM" id="SSF51621">
    <property type="entry name" value="Phosphoenolpyruvate/pyruvate domain"/>
    <property type="match status" value="1"/>
</dbReference>
<dbReference type="EMBL" id="MUZR01000017">
    <property type="protein sequence ID" value="OOC10395.1"/>
    <property type="molecule type" value="Genomic_DNA"/>
</dbReference>
<dbReference type="PANTHER" id="PTHR30523:SF46">
    <property type="entry name" value="PHOSPHOENOLPYRUVATE CARBOXYLASE"/>
    <property type="match status" value="1"/>
</dbReference>
<dbReference type="GO" id="GO:0006107">
    <property type="term" value="P:oxaloacetate metabolic process"/>
    <property type="evidence" value="ECO:0007669"/>
    <property type="project" value="UniProtKB-UniRule"/>
</dbReference>
<evidence type="ECO:0000256" key="12">
    <source>
        <dbReference type="PROSITE-ProRule" id="PRU10112"/>
    </source>
</evidence>
<dbReference type="NCBIfam" id="NF000584">
    <property type="entry name" value="PRK00009.1"/>
    <property type="match status" value="1"/>
</dbReference>
<dbReference type="OrthoDB" id="9768133at2"/>
<evidence type="ECO:0000256" key="10">
    <source>
        <dbReference type="HAMAP-Rule" id="MF_00595"/>
    </source>
</evidence>
<dbReference type="PRINTS" id="PR00150">
    <property type="entry name" value="PEPCARBXLASE"/>
</dbReference>
<sequence>MNQADHNDRFLPQDKELRARVRLFGELLGNVIWKLEGKTVFDAVETLRRGFVSLRKEEDPELRQRLMDDITQFDTTLTERVIRAFSIYFSLVNIAEEDLFYRWRRAQVSSGEPLWLGSFDQALRELHDDGVTAQELEELLGQLHYQPVFTAHPTEARRRTTMENQRRVFETADRLNQPGLGDEERRLITEELEGQIQILWRTNEVRVRKPEVQDEIKYGLFYFEESLFEAVPQSYRFLEKAIRRIYGVNPDGSLPMRIPAFLHFGSWIGGDRDGNPNVTPEVTALASRLAMEQVLREYIKRVNELRNVLTHSSYMCEPSAEFLASLQADSTISNAVFQGASDRFETEPYRRKLYIMRYRLRETLGTVSRRIRGEAAVLPTNSAYATPDSFLHDLKLIRDSLISHGDRNIASGALTDLIRLVETFGFHLHHLDVRQESTVHTEAVAEILRHIDPSLDYTAMDESARQQCLAELIGRGDELPQPDRAALDERTRETLEVFEVIRRMRGEVGPDGIGTYVISMTHAASHVLEVLLLGRLAGLAGEHPEHGAFCHLRISPLFETIEDLLHVEDVLEGLLSNPVYARLLAASGNVQDVMLGYSDSCKDGGILASSWNLYEAQKKIVGITDRYGVRCQLFHGRGGTVGRGGGPTHESILAQPPATVQGRIKFTEQGEVLSYKYSNVETAVYELGMGATGLMLASRSLIRPPRCDRDDYRETMEELARLGEDAYRDLIDHTPGTLDYFYEITPVQEIGYLNIGSRPSHRRKTDRSKSSIRAIPWVFGWAQSRHTLPAWYGIGTALETWRGDDPARLEQLQRMYQEWPFFRSLLSNCQMALTKADMRTAAEYARLSHDTDLSERIYSRVREEHSRTVNEVLRVAQLDGLMEETPLLARSLQRRNPYLDPLNSIQIHLLRQSRGFEAENEGNGDARENPWISPLLRSINAIAAGMRNTG</sequence>
<gene>
    <name evidence="10" type="primary">ppc</name>
    <name evidence="13" type="ORF">B1A74_06275</name>
</gene>
<keyword evidence="7 10" id="KW-0456">Lyase</keyword>
<dbReference type="AlphaFoldDB" id="A0A1V2ZZ88"/>
<feature type="active site" evidence="10 12">
    <location>
        <position position="602"/>
    </location>
</feature>
<dbReference type="HAMAP" id="MF_00595">
    <property type="entry name" value="PEPcase_type1"/>
    <property type="match status" value="1"/>
</dbReference>
<dbReference type="GO" id="GO:0015977">
    <property type="term" value="P:carbon fixation"/>
    <property type="evidence" value="ECO:0007669"/>
    <property type="project" value="UniProtKB-UniRule"/>
</dbReference>
<comment type="subunit">
    <text evidence="10">Homotetramer.</text>
</comment>
<evidence type="ECO:0000256" key="11">
    <source>
        <dbReference type="PROSITE-ProRule" id="PRU10111"/>
    </source>
</evidence>
<dbReference type="GO" id="GO:0005829">
    <property type="term" value="C:cytosol"/>
    <property type="evidence" value="ECO:0007669"/>
    <property type="project" value="TreeGrafter"/>
</dbReference>
<dbReference type="PANTHER" id="PTHR30523">
    <property type="entry name" value="PHOSPHOENOLPYRUVATE CARBOXYLASE"/>
    <property type="match status" value="1"/>
</dbReference>
<dbReference type="PROSITE" id="PS00393">
    <property type="entry name" value="PEPCASE_2"/>
    <property type="match status" value="1"/>
</dbReference>
<reference evidence="13 14" key="1">
    <citation type="submission" date="2017-02" db="EMBL/GenBank/DDBJ databases">
        <title>Genomic diversity within the haloalkaliphilic genus Thioalkalivibrio.</title>
        <authorList>
            <person name="Ahn A.-C."/>
            <person name="Meier-Kolthoff J."/>
            <person name="Overmars L."/>
            <person name="Richter M."/>
            <person name="Woyke T."/>
            <person name="Sorokin D.Y."/>
            <person name="Muyzer G."/>
        </authorList>
    </citation>
    <scope>NUCLEOTIDE SEQUENCE [LARGE SCALE GENOMIC DNA]</scope>
    <source>
        <strain evidence="13 14">HL17</strain>
    </source>
</reference>
<dbReference type="Proteomes" id="UP000189177">
    <property type="component" value="Unassembled WGS sequence"/>
</dbReference>
<dbReference type="GO" id="GO:0006099">
    <property type="term" value="P:tricarboxylic acid cycle"/>
    <property type="evidence" value="ECO:0007669"/>
    <property type="project" value="InterPro"/>
</dbReference>
<dbReference type="Pfam" id="PF00311">
    <property type="entry name" value="PEPcase"/>
    <property type="match status" value="1"/>
</dbReference>
<proteinExistence type="inferred from homology"/>
<evidence type="ECO:0000256" key="7">
    <source>
        <dbReference type="ARBA" id="ARBA00023239"/>
    </source>
</evidence>
<dbReference type="GO" id="GO:0008964">
    <property type="term" value="F:phosphoenolpyruvate carboxylase activity"/>
    <property type="evidence" value="ECO:0007669"/>
    <property type="project" value="UniProtKB-UniRule"/>
</dbReference>
<comment type="caution">
    <text evidence="13">The sequence shown here is derived from an EMBL/GenBank/DDBJ whole genome shotgun (WGS) entry which is preliminary data.</text>
</comment>
<dbReference type="InterPro" id="IPR022805">
    <property type="entry name" value="PEP_COase_bac/pln-type"/>
</dbReference>
<evidence type="ECO:0000256" key="5">
    <source>
        <dbReference type="ARBA" id="ARBA00022419"/>
    </source>
</evidence>
<dbReference type="STRING" id="252474.B1A74_06275"/>
<name>A0A1V2ZZ88_9GAMM</name>
<dbReference type="Gene3D" id="1.20.1440.90">
    <property type="entry name" value="Phosphoenolpyruvate/pyruvate domain"/>
    <property type="match status" value="1"/>
</dbReference>
<keyword evidence="14" id="KW-1185">Reference proteome</keyword>
<evidence type="ECO:0000256" key="2">
    <source>
        <dbReference type="ARBA" id="ARBA00003670"/>
    </source>
</evidence>
<comment type="function">
    <text evidence="2 10">Forms oxaloacetate, a four-carbon dicarboxylic acid source for the tricarboxylic acid cycle.</text>
</comment>
<evidence type="ECO:0000256" key="9">
    <source>
        <dbReference type="ARBA" id="ARBA00048995"/>
    </source>
</evidence>
<dbReference type="EC" id="4.1.1.31" evidence="4 10"/>
<dbReference type="InterPro" id="IPR018129">
    <property type="entry name" value="PEP_COase_Lys_AS"/>
</dbReference>
<keyword evidence="8 10" id="KW-0120">Carbon dioxide fixation</keyword>
<evidence type="ECO:0000313" key="13">
    <source>
        <dbReference type="EMBL" id="OOC10395.1"/>
    </source>
</evidence>
<dbReference type="GO" id="GO:0000287">
    <property type="term" value="F:magnesium ion binding"/>
    <property type="evidence" value="ECO:0007669"/>
    <property type="project" value="UniProtKB-UniRule"/>
</dbReference>
<dbReference type="InterPro" id="IPR021135">
    <property type="entry name" value="PEP_COase"/>
</dbReference>
<dbReference type="RefSeq" id="WP_077244103.1">
    <property type="nucleotide sequence ID" value="NZ_MUZR01000017.1"/>
</dbReference>
<keyword evidence="13" id="KW-0670">Pyruvate</keyword>
<organism evidence="13 14">
    <name type="scientific">Thioalkalivibrio halophilus</name>
    <dbReference type="NCBI Taxonomy" id="252474"/>
    <lineage>
        <taxon>Bacteria</taxon>
        <taxon>Pseudomonadati</taxon>
        <taxon>Pseudomonadota</taxon>
        <taxon>Gammaproteobacteria</taxon>
        <taxon>Chromatiales</taxon>
        <taxon>Ectothiorhodospiraceae</taxon>
        <taxon>Thioalkalivibrio</taxon>
    </lineage>
</organism>
<comment type="cofactor">
    <cofactor evidence="1 10">
        <name>Mg(2+)</name>
        <dbReference type="ChEBI" id="CHEBI:18420"/>
    </cofactor>
</comment>
<keyword evidence="6 10" id="KW-0460">Magnesium</keyword>
<feature type="active site" evidence="10 11">
    <location>
        <position position="152"/>
    </location>
</feature>
<evidence type="ECO:0000256" key="1">
    <source>
        <dbReference type="ARBA" id="ARBA00001946"/>
    </source>
</evidence>
<evidence type="ECO:0000256" key="8">
    <source>
        <dbReference type="ARBA" id="ARBA00023300"/>
    </source>
</evidence>
<dbReference type="PROSITE" id="PS00781">
    <property type="entry name" value="PEPCASE_1"/>
    <property type="match status" value="1"/>
</dbReference>